<dbReference type="Gene3D" id="2.180.10.10">
    <property type="entry name" value="RHS repeat-associated core"/>
    <property type="match status" value="1"/>
</dbReference>
<feature type="signal peptide" evidence="2">
    <location>
        <begin position="1"/>
        <end position="15"/>
    </location>
</feature>
<evidence type="ECO:0000256" key="2">
    <source>
        <dbReference type="SAM" id="SignalP"/>
    </source>
</evidence>
<evidence type="ECO:0000313" key="4">
    <source>
        <dbReference type="Proteomes" id="UP001501565"/>
    </source>
</evidence>
<dbReference type="RefSeq" id="WP_344796277.1">
    <property type="nucleotide sequence ID" value="NZ_BAABBN010000004.1"/>
</dbReference>
<feature type="chain" id="PRO_5046931303" description="YD repeat-containing protein" evidence="2">
    <location>
        <begin position="16"/>
        <end position="600"/>
    </location>
</feature>
<evidence type="ECO:0008006" key="5">
    <source>
        <dbReference type="Google" id="ProtNLM"/>
    </source>
</evidence>
<keyword evidence="4" id="KW-1185">Reference proteome</keyword>
<dbReference type="Proteomes" id="UP001501565">
    <property type="component" value="Unassembled WGS sequence"/>
</dbReference>
<organism evidence="3 4">
    <name type="scientific">Litoribacillus peritrichatus</name>
    <dbReference type="NCBI Taxonomy" id="718191"/>
    <lineage>
        <taxon>Bacteria</taxon>
        <taxon>Pseudomonadati</taxon>
        <taxon>Pseudomonadota</taxon>
        <taxon>Gammaproteobacteria</taxon>
        <taxon>Oceanospirillales</taxon>
        <taxon>Oceanospirillaceae</taxon>
        <taxon>Litoribacillus</taxon>
    </lineage>
</organism>
<keyword evidence="2" id="KW-0732">Signal</keyword>
<comment type="caution">
    <text evidence="3">The sequence shown here is derived from an EMBL/GenBank/DDBJ whole genome shotgun (WGS) entry which is preliminary data.</text>
</comment>
<protein>
    <recommendedName>
        <fullName evidence="5">YD repeat-containing protein</fullName>
    </recommendedName>
</protein>
<feature type="region of interest" description="Disordered" evidence="1">
    <location>
        <begin position="277"/>
        <end position="296"/>
    </location>
</feature>
<evidence type="ECO:0000256" key="1">
    <source>
        <dbReference type="SAM" id="MobiDB-lite"/>
    </source>
</evidence>
<accession>A0ABP7M9V7</accession>
<evidence type="ECO:0000313" key="3">
    <source>
        <dbReference type="EMBL" id="GAA3917685.1"/>
    </source>
</evidence>
<gene>
    <name evidence="3" type="ORF">GCM10022277_10900</name>
</gene>
<sequence length="600" mass="66454">MKRTLVIGLTSAALAACGGGSGSGSNSETDSGANAASGSVQVGYLDTVAGLSYRTATLSGVTSERGAFEYREGEDITFALGTTDLVTVTPETNLSLFELLDSAFTLPRTAKEIRAQLRAPESYEVQSQLANIVDSNHPSQVSGLHQASNIMQLLLALDSDRDASNGIDLTQTEWQPTLDELDVTFEMRLSDFYKVEPMLTFQQETGISLAMDKTVPLTTLYQLGGVNVSATVRARDISFTSSVAYSTDYVLNESGQVTAKTKIDTKREEIALEYDANGNLTQETSRTDQDRNGSYDSSHVLTRTWNVFSMPTTTEYSYYTGDLETLNNINFTQYTYRDNRTRLTERAYLTDNNGDGTPDNFQNATYQADEKNRLISISSEKVDADGNPIRTISIETQSYDEAGRTGRYIYRGGFDMNGQNPTSNSAFTFSYEGNSTSQTIIEDGLTSVYTETYNNDGLIILKEATLFNAEEQLIYQSNAPYSYDEQGRLTGCEVSVREQPTTPVIVTKRVSYSYDENGVSTITSQQLADQQVTRENTVTFEYGEDGERLKFTQAADRYTDYHYSDDSLEDALGHVINDYLLSQMPISRMGYCYVDAGRHR</sequence>
<dbReference type="EMBL" id="BAABBN010000004">
    <property type="protein sequence ID" value="GAA3917685.1"/>
    <property type="molecule type" value="Genomic_DNA"/>
</dbReference>
<reference evidence="4" key="1">
    <citation type="journal article" date="2019" name="Int. J. Syst. Evol. Microbiol.">
        <title>The Global Catalogue of Microorganisms (GCM) 10K type strain sequencing project: providing services to taxonomists for standard genome sequencing and annotation.</title>
        <authorList>
            <consortium name="The Broad Institute Genomics Platform"/>
            <consortium name="The Broad Institute Genome Sequencing Center for Infectious Disease"/>
            <person name="Wu L."/>
            <person name="Ma J."/>
        </authorList>
    </citation>
    <scope>NUCLEOTIDE SEQUENCE [LARGE SCALE GENOMIC DNA]</scope>
    <source>
        <strain evidence="4">JCM 17551</strain>
    </source>
</reference>
<name>A0ABP7M9V7_9GAMM</name>
<proteinExistence type="predicted"/>
<dbReference type="PROSITE" id="PS51257">
    <property type="entry name" value="PROKAR_LIPOPROTEIN"/>
    <property type="match status" value="1"/>
</dbReference>